<feature type="non-terminal residue" evidence="1">
    <location>
        <position position="1"/>
    </location>
</feature>
<name>X1KL91_9ZZZZ</name>
<protein>
    <submittedName>
        <fullName evidence="1">Uncharacterized protein</fullName>
    </submittedName>
</protein>
<accession>X1KL91</accession>
<dbReference type="AlphaFoldDB" id="X1KL91"/>
<organism evidence="1">
    <name type="scientific">marine sediment metagenome</name>
    <dbReference type="NCBI Taxonomy" id="412755"/>
    <lineage>
        <taxon>unclassified sequences</taxon>
        <taxon>metagenomes</taxon>
        <taxon>ecological metagenomes</taxon>
    </lineage>
</organism>
<sequence>VSYGKNLTVIGNIIRKLIQVEDIVGREADLDEILMLKKILKEYRGM</sequence>
<proteinExistence type="predicted"/>
<gene>
    <name evidence="1" type="ORF">S06H3_17510</name>
</gene>
<dbReference type="EMBL" id="BARV01008759">
    <property type="protein sequence ID" value="GAI07842.1"/>
    <property type="molecule type" value="Genomic_DNA"/>
</dbReference>
<comment type="caution">
    <text evidence="1">The sequence shown here is derived from an EMBL/GenBank/DDBJ whole genome shotgun (WGS) entry which is preliminary data.</text>
</comment>
<evidence type="ECO:0000313" key="1">
    <source>
        <dbReference type="EMBL" id="GAI07842.1"/>
    </source>
</evidence>
<reference evidence="1" key="1">
    <citation type="journal article" date="2014" name="Front. Microbiol.">
        <title>High frequency of phylogenetically diverse reductive dehalogenase-homologous genes in deep subseafloor sedimentary metagenomes.</title>
        <authorList>
            <person name="Kawai M."/>
            <person name="Futagami T."/>
            <person name="Toyoda A."/>
            <person name="Takaki Y."/>
            <person name="Nishi S."/>
            <person name="Hori S."/>
            <person name="Arai W."/>
            <person name="Tsubouchi T."/>
            <person name="Morono Y."/>
            <person name="Uchiyama I."/>
            <person name="Ito T."/>
            <person name="Fujiyama A."/>
            <person name="Inagaki F."/>
            <person name="Takami H."/>
        </authorList>
    </citation>
    <scope>NUCLEOTIDE SEQUENCE</scope>
    <source>
        <strain evidence="1">Expedition CK06-06</strain>
    </source>
</reference>